<evidence type="ECO:0000313" key="4">
    <source>
        <dbReference type="Proteomes" id="UP000275078"/>
    </source>
</evidence>
<feature type="region of interest" description="Disordered" evidence="1">
    <location>
        <begin position="181"/>
        <end position="216"/>
    </location>
</feature>
<evidence type="ECO:0000256" key="1">
    <source>
        <dbReference type="SAM" id="MobiDB-lite"/>
    </source>
</evidence>
<feature type="compositionally biased region" description="Basic and acidic residues" evidence="1">
    <location>
        <begin position="244"/>
        <end position="254"/>
    </location>
</feature>
<dbReference type="InterPro" id="IPR013087">
    <property type="entry name" value="Znf_C2H2_type"/>
</dbReference>
<dbReference type="Gene3D" id="3.30.160.60">
    <property type="entry name" value="Classic Zinc Finger"/>
    <property type="match status" value="1"/>
</dbReference>
<proteinExistence type="predicted"/>
<dbReference type="InterPro" id="IPR039970">
    <property type="entry name" value="TF_Grauzone"/>
</dbReference>
<keyword evidence="4" id="KW-1185">Reference proteome</keyword>
<dbReference type="PANTHER" id="PTHR23225">
    <property type="entry name" value="ZINC FINGER PROTEIN"/>
    <property type="match status" value="1"/>
</dbReference>
<dbReference type="PANTHER" id="PTHR23225:SF2">
    <property type="entry name" value="AT09679P-RELATED"/>
    <property type="match status" value="1"/>
</dbReference>
<dbReference type="AlphaFoldDB" id="A0A3N4I514"/>
<sequence length="528" mass="59129">MALSMLEPVLPAPALSMMDHDSRHYRPRTIGLQSMSFSTYPPHGHGSFTESLSDTSLPHSSKHSHLPLDPALFTTPSSREMNSSTSTGYNARDSVDSGYGGNSWPTSSIDSQRSEDMSAPPKLSPITAWGSSNNDFAGMRQRGPIEYSHSHYDEGHSDDASETTTNTGIYTAQTAPTYQHSYGPGSLAGDSAPIFSPYQASEDQWSSRKPGGTSGALAGIGSGVNYSSAGGVSPNALWNPTTAEERETYNDRISHPNRQSGYPYSGHTRTHSHSSIHSLPPTTYELPKLEPASSLTACLDKQPRPRRRRGPQPSRETHTCPLPTCRERNRTFKSKAEYRRHLLKHHRPFICPFHFAGCPSVFSAKNEWHRHLISIHAYHETYQCKEPKCAFTHGTFNRKDLFKAHLLRTHKLEEEQIEAALARGRSPPFRKSPITGAQVAVREEEMWPQQLECGFQGCKMEFRHMEGESRKAVWDKWIEHRSKHCLNVDTMKIAGEKGSWVEGEGLKRWAFDSGFVVFEGGRYRVNMR</sequence>
<feature type="compositionally biased region" description="Polar residues" evidence="1">
    <location>
        <begin position="74"/>
        <end position="89"/>
    </location>
</feature>
<feature type="domain" description="C2H2-type" evidence="2">
    <location>
        <begin position="318"/>
        <end position="345"/>
    </location>
</feature>
<feature type="region of interest" description="Disordered" evidence="1">
    <location>
        <begin position="244"/>
        <end position="324"/>
    </location>
</feature>
<organism evidence="3 4">
    <name type="scientific">Ascobolus immersus RN42</name>
    <dbReference type="NCBI Taxonomy" id="1160509"/>
    <lineage>
        <taxon>Eukaryota</taxon>
        <taxon>Fungi</taxon>
        <taxon>Dikarya</taxon>
        <taxon>Ascomycota</taxon>
        <taxon>Pezizomycotina</taxon>
        <taxon>Pezizomycetes</taxon>
        <taxon>Pezizales</taxon>
        <taxon>Ascobolaceae</taxon>
        <taxon>Ascobolus</taxon>
    </lineage>
</organism>
<dbReference type="SMART" id="SM00355">
    <property type="entry name" value="ZnF_C2H2"/>
    <property type="match status" value="3"/>
</dbReference>
<dbReference type="STRING" id="1160509.A0A3N4I514"/>
<feature type="domain" description="C2H2-type" evidence="2">
    <location>
        <begin position="349"/>
        <end position="376"/>
    </location>
</feature>
<dbReference type="EMBL" id="ML119681">
    <property type="protein sequence ID" value="RPA81182.1"/>
    <property type="molecule type" value="Genomic_DNA"/>
</dbReference>
<evidence type="ECO:0000259" key="2">
    <source>
        <dbReference type="SMART" id="SM00355"/>
    </source>
</evidence>
<protein>
    <recommendedName>
        <fullName evidence="2">C2H2-type domain-containing protein</fullName>
    </recommendedName>
</protein>
<dbReference type="OrthoDB" id="5388486at2759"/>
<evidence type="ECO:0000313" key="3">
    <source>
        <dbReference type="EMBL" id="RPA81182.1"/>
    </source>
</evidence>
<reference evidence="3 4" key="1">
    <citation type="journal article" date="2018" name="Nat. Ecol. Evol.">
        <title>Pezizomycetes genomes reveal the molecular basis of ectomycorrhizal truffle lifestyle.</title>
        <authorList>
            <person name="Murat C."/>
            <person name="Payen T."/>
            <person name="Noel B."/>
            <person name="Kuo A."/>
            <person name="Morin E."/>
            <person name="Chen J."/>
            <person name="Kohler A."/>
            <person name="Krizsan K."/>
            <person name="Balestrini R."/>
            <person name="Da Silva C."/>
            <person name="Montanini B."/>
            <person name="Hainaut M."/>
            <person name="Levati E."/>
            <person name="Barry K.W."/>
            <person name="Belfiori B."/>
            <person name="Cichocki N."/>
            <person name="Clum A."/>
            <person name="Dockter R.B."/>
            <person name="Fauchery L."/>
            <person name="Guy J."/>
            <person name="Iotti M."/>
            <person name="Le Tacon F."/>
            <person name="Lindquist E.A."/>
            <person name="Lipzen A."/>
            <person name="Malagnac F."/>
            <person name="Mello A."/>
            <person name="Molinier V."/>
            <person name="Miyauchi S."/>
            <person name="Poulain J."/>
            <person name="Riccioni C."/>
            <person name="Rubini A."/>
            <person name="Sitrit Y."/>
            <person name="Splivallo R."/>
            <person name="Traeger S."/>
            <person name="Wang M."/>
            <person name="Zifcakova L."/>
            <person name="Wipf D."/>
            <person name="Zambonelli A."/>
            <person name="Paolocci F."/>
            <person name="Nowrousian M."/>
            <person name="Ottonello S."/>
            <person name="Baldrian P."/>
            <person name="Spatafora J.W."/>
            <person name="Henrissat B."/>
            <person name="Nagy L.G."/>
            <person name="Aury J.M."/>
            <person name="Wincker P."/>
            <person name="Grigoriev I.V."/>
            <person name="Bonfante P."/>
            <person name="Martin F.M."/>
        </authorList>
    </citation>
    <scope>NUCLEOTIDE SEQUENCE [LARGE SCALE GENOMIC DNA]</scope>
    <source>
        <strain evidence="3 4">RN42</strain>
    </source>
</reference>
<gene>
    <name evidence="3" type="ORF">BJ508DRAFT_414854</name>
</gene>
<name>A0A3N4I514_ASCIM</name>
<dbReference type="Proteomes" id="UP000275078">
    <property type="component" value="Unassembled WGS sequence"/>
</dbReference>
<accession>A0A3N4I514</accession>
<feature type="domain" description="C2H2-type" evidence="2">
    <location>
        <begin position="382"/>
        <end position="410"/>
    </location>
</feature>
<dbReference type="GO" id="GO:0003700">
    <property type="term" value="F:DNA-binding transcription factor activity"/>
    <property type="evidence" value="ECO:0007669"/>
    <property type="project" value="InterPro"/>
</dbReference>
<feature type="region of interest" description="Disordered" evidence="1">
    <location>
        <begin position="41"/>
        <end position="130"/>
    </location>
</feature>